<organism evidence="2">
    <name type="scientific">Blastochloris viridis</name>
    <name type="common">Rhodopseudomonas viridis</name>
    <dbReference type="NCBI Taxonomy" id="1079"/>
    <lineage>
        <taxon>Bacteria</taxon>
        <taxon>Pseudomonadati</taxon>
        <taxon>Pseudomonadota</taxon>
        <taxon>Alphaproteobacteria</taxon>
        <taxon>Hyphomicrobiales</taxon>
        <taxon>Blastochloridaceae</taxon>
        <taxon>Blastochloris</taxon>
    </lineage>
</organism>
<name>A0A182D6N0_BLAVI</name>
<protein>
    <submittedName>
        <fullName evidence="2">Uncharacterized protein</fullName>
    </submittedName>
</protein>
<feature type="region of interest" description="Disordered" evidence="1">
    <location>
        <begin position="1"/>
        <end position="26"/>
    </location>
</feature>
<dbReference type="AlphaFoldDB" id="A0A182D6N0"/>
<proteinExistence type="predicted"/>
<evidence type="ECO:0000313" key="2">
    <source>
        <dbReference type="EMBL" id="BAS00443.1"/>
    </source>
</evidence>
<evidence type="ECO:0000256" key="1">
    <source>
        <dbReference type="SAM" id="MobiDB-lite"/>
    </source>
</evidence>
<accession>A0A182D6N0</accession>
<sequence length="67" mass="7264">MAIHSRSPGSPTADLRLKSNASHQVPDSISRLKFLRPAASRSAPAFADGAPSLYCIWFAPTDQDPRQ</sequence>
<gene>
    <name evidence="2" type="ORF">BV133_2849</name>
</gene>
<dbReference type="EMBL" id="AP014854">
    <property type="protein sequence ID" value="BAS00443.1"/>
    <property type="molecule type" value="Genomic_DNA"/>
</dbReference>
<reference evidence="2" key="1">
    <citation type="journal article" date="2015" name="Genome Announc.">
        <title>Complete Genome Sequence of the Bacteriochlorophyll b-Producing Photosynthetic Bacterium Blastochloris viridis.</title>
        <authorList>
            <person name="Tsukatani Y."/>
            <person name="Hirose Y."/>
            <person name="Harada J."/>
            <person name="Misawa N."/>
            <person name="Mori K."/>
            <person name="Inoue K."/>
            <person name="Tamiaki H."/>
        </authorList>
    </citation>
    <scope>NUCLEOTIDE SEQUENCE [LARGE SCALE GENOMIC DNA]</scope>
    <source>
        <strain evidence="2">DSM 133</strain>
    </source>
</reference>